<dbReference type="PANTHER" id="PTHR31798:SF2">
    <property type="entry name" value="HYDROXYPROLINE-RICH GLYCOPROTEIN FAMILY PROTEIN"/>
    <property type="match status" value="1"/>
</dbReference>
<dbReference type="OrthoDB" id="1927968at2759"/>
<dbReference type="InterPro" id="IPR040420">
    <property type="entry name" value="At1g76660-like"/>
</dbReference>
<gene>
    <name evidence="3" type="primary">LOC113855027</name>
</gene>
<feature type="compositionally biased region" description="Basic and acidic residues" evidence="1">
    <location>
        <begin position="355"/>
        <end position="383"/>
    </location>
</feature>
<protein>
    <submittedName>
        <fullName evidence="3">Uncharacterized protein LOC113855027</fullName>
    </submittedName>
</protein>
<dbReference type="KEGG" id="aprc:113855027"/>
<evidence type="ECO:0000313" key="3">
    <source>
        <dbReference type="RefSeq" id="XP_027342261.1"/>
    </source>
</evidence>
<dbReference type="RefSeq" id="XP_027342261.1">
    <property type="nucleotide sequence ID" value="XM_027486460.1"/>
</dbReference>
<feature type="region of interest" description="Disordered" evidence="1">
    <location>
        <begin position="355"/>
        <end position="387"/>
    </location>
</feature>
<dbReference type="AlphaFoldDB" id="A0A8B8KES9"/>
<evidence type="ECO:0000256" key="1">
    <source>
        <dbReference type="SAM" id="MobiDB-lite"/>
    </source>
</evidence>
<dbReference type="GeneID" id="113855027"/>
<evidence type="ECO:0000313" key="2">
    <source>
        <dbReference type="Proteomes" id="UP000694853"/>
    </source>
</evidence>
<organism evidence="2 3">
    <name type="scientific">Abrus precatorius</name>
    <name type="common">Indian licorice</name>
    <name type="synonym">Glycine abrus</name>
    <dbReference type="NCBI Taxonomy" id="3816"/>
    <lineage>
        <taxon>Eukaryota</taxon>
        <taxon>Viridiplantae</taxon>
        <taxon>Streptophyta</taxon>
        <taxon>Embryophyta</taxon>
        <taxon>Tracheophyta</taxon>
        <taxon>Spermatophyta</taxon>
        <taxon>Magnoliopsida</taxon>
        <taxon>eudicotyledons</taxon>
        <taxon>Gunneridae</taxon>
        <taxon>Pentapetalae</taxon>
        <taxon>rosids</taxon>
        <taxon>fabids</taxon>
        <taxon>Fabales</taxon>
        <taxon>Fabaceae</taxon>
        <taxon>Papilionoideae</taxon>
        <taxon>50 kb inversion clade</taxon>
        <taxon>NPAAA clade</taxon>
        <taxon>indigoferoid/millettioid clade</taxon>
        <taxon>Abreae</taxon>
        <taxon>Abrus</taxon>
    </lineage>
</organism>
<feature type="region of interest" description="Disordered" evidence="1">
    <location>
        <begin position="158"/>
        <end position="180"/>
    </location>
</feature>
<proteinExistence type="predicted"/>
<reference evidence="2" key="1">
    <citation type="journal article" date="2019" name="Toxins">
        <title>Detection of Abrin-Like and Prepropulchellin-Like Toxin Genes and Transcripts Using Whole Genome Sequencing and Full-Length Transcript Sequencing of Abrus precatorius.</title>
        <authorList>
            <person name="Hovde B.T."/>
            <person name="Daligault H.E."/>
            <person name="Hanschen E.R."/>
            <person name="Kunde Y.A."/>
            <person name="Johnson M.B."/>
            <person name="Starkenburg S.R."/>
            <person name="Johnson S.L."/>
        </authorList>
    </citation>
    <scope>NUCLEOTIDE SEQUENCE [LARGE SCALE GENOMIC DNA]</scope>
</reference>
<reference evidence="3" key="2">
    <citation type="submission" date="2025-08" db="UniProtKB">
        <authorList>
            <consortium name="RefSeq"/>
        </authorList>
    </citation>
    <scope>IDENTIFICATION</scope>
    <source>
        <tissue evidence="3">Young leaves</tissue>
    </source>
</reference>
<dbReference type="Proteomes" id="UP000694853">
    <property type="component" value="Unplaced"/>
</dbReference>
<name>A0A8B8KES9_ABRPR</name>
<accession>A0A8B8KES9</accession>
<keyword evidence="2" id="KW-1185">Reference proteome</keyword>
<dbReference type="PANTHER" id="PTHR31798">
    <property type="entry name" value="HYDROXYPROLINE-RICH GLYCOPROTEIN-LIKE"/>
    <property type="match status" value="1"/>
</dbReference>
<sequence length="458" mass="48889">MRGANGYDGIAVNNTLDTINAAAFAISSAQNRVSQPSAQKKKWGSWLSISGCFGYHKNRKRIGHAPLAPETTPNGADPAAAVSSTQAPSITLPFVAPPSSPASFFQSEPPSTAQSPVGIVSHTCVSASMYSPGGPASIFAIGPYAHETQLVSPPVFSASSTAPFTPPPESVHLTTPSSPEVPFAQLLDPNNRNSETYQRFQISHYDFQSYQFHPGSPVGQLISPRSAISASGASSPLPDSEFTVGGSHILDFQRADPPKLLNLDKLSAYEKQKSNQGSGSLTPDAAKSTTHAGFVSNHWVSEIKMSPHPSNNRLSEISINHRVSFELSAQKVLKSVENKPAASAWTRVMSKLKNDAATAHKEENSRETVRDDKQVVAETHNDTQKQTTLGGDEATVHEKDHSVTLSSAKEFNFDNADGGDSLAPNIVADWWANEKVAGKEGGASKDWSFFPMIQPGLS</sequence>